<evidence type="ECO:0000256" key="2">
    <source>
        <dbReference type="ARBA" id="ARBA00023127"/>
    </source>
</evidence>
<dbReference type="Pfam" id="PF00134">
    <property type="entry name" value="Cyclin_N"/>
    <property type="match status" value="1"/>
</dbReference>
<proteinExistence type="inferred from homology"/>
<dbReference type="CDD" id="cd20536">
    <property type="entry name" value="CYCLIN_CCNO_rpt1"/>
    <property type="match status" value="1"/>
</dbReference>
<dbReference type="InterPro" id="IPR006671">
    <property type="entry name" value="Cyclin_N"/>
</dbReference>
<dbReference type="InterPro" id="IPR004367">
    <property type="entry name" value="Cyclin_C-dom"/>
</dbReference>
<feature type="domain" description="Cyclin-like" evidence="6">
    <location>
        <begin position="242"/>
        <end position="372"/>
    </location>
</feature>
<organism evidence="8 9">
    <name type="scientific">Pelobates cultripes</name>
    <name type="common">Western spadefoot toad</name>
    <dbReference type="NCBI Taxonomy" id="61616"/>
    <lineage>
        <taxon>Eukaryota</taxon>
        <taxon>Metazoa</taxon>
        <taxon>Chordata</taxon>
        <taxon>Craniata</taxon>
        <taxon>Vertebrata</taxon>
        <taxon>Euteleostomi</taxon>
        <taxon>Amphibia</taxon>
        <taxon>Batrachia</taxon>
        <taxon>Anura</taxon>
        <taxon>Pelobatoidea</taxon>
        <taxon>Pelobatidae</taxon>
        <taxon>Pelobates</taxon>
    </lineage>
</organism>
<dbReference type="InterPro" id="IPR036915">
    <property type="entry name" value="Cyclin-like_sf"/>
</dbReference>
<keyword evidence="1" id="KW-0132">Cell division</keyword>
<dbReference type="Pfam" id="PF02984">
    <property type="entry name" value="Cyclin_C"/>
    <property type="match status" value="1"/>
</dbReference>
<name>A0AAD1SFQ4_PELCU</name>
<accession>A0AAD1SFQ4</accession>
<dbReference type="FunFam" id="1.10.472.10:FF:000061">
    <property type="entry name" value="cyclin-O"/>
    <property type="match status" value="1"/>
</dbReference>
<feature type="compositionally biased region" description="Basic and acidic residues" evidence="5">
    <location>
        <begin position="25"/>
        <end position="39"/>
    </location>
</feature>
<dbReference type="EMBL" id="OW240916">
    <property type="protein sequence ID" value="CAH2296327.1"/>
    <property type="molecule type" value="Genomic_DNA"/>
</dbReference>
<sequence length="399" mass="44807">MVTCTERLPEQALPAPVSPTKRKREGAAHEEVTPADRGEGSPCRGRRVKRARYLRHRKQVLELRSCDSGVCDLYETPSTSPSTQAPRRVLDYGDTCPSDRLGLQNFRDYGEDCYLFNKSLEDKFLTADCLANQPQLKAESRCKLISWLIPVHRHFQLGFESLCLAVNILDRFLSCTPVAADCFQLVGVTSLLIACKQVETRPPRVKQLLSLCCDAFSREQLCNLECIILLKLHFRLGAPTINFFLQHFTLMRLPNWEPSDQDLANGSKTLTVARSIAELSLADYAFNSYPPSLMAVCCLIVADRLLCNEFFPAPAARPSEPNLQGLGDVGWSRTRRFAPSCRARPPTTELTELSYQLPARGVLVRAERYTFRREQGLPDSLPPLHCSGGHFLFFPARGT</sequence>
<dbReference type="Gene3D" id="1.10.472.10">
    <property type="entry name" value="Cyclin-like"/>
    <property type="match status" value="2"/>
</dbReference>
<comment type="similarity">
    <text evidence="4">Belongs to the cyclin family.</text>
</comment>
<dbReference type="InterPro" id="IPR039361">
    <property type="entry name" value="Cyclin"/>
</dbReference>
<feature type="domain" description="Cyclin-like" evidence="6">
    <location>
        <begin position="146"/>
        <end position="230"/>
    </location>
</feature>
<evidence type="ECO:0000313" key="9">
    <source>
        <dbReference type="Proteomes" id="UP001295444"/>
    </source>
</evidence>
<dbReference type="SUPFAM" id="SSF47954">
    <property type="entry name" value="Cyclin-like"/>
    <property type="match status" value="2"/>
</dbReference>
<dbReference type="PROSITE" id="PS00292">
    <property type="entry name" value="CYCLINS"/>
    <property type="match status" value="1"/>
</dbReference>
<dbReference type="GO" id="GO:0051301">
    <property type="term" value="P:cell division"/>
    <property type="evidence" value="ECO:0007669"/>
    <property type="project" value="UniProtKB-KW"/>
</dbReference>
<dbReference type="Proteomes" id="UP001295444">
    <property type="component" value="Chromosome 05"/>
</dbReference>
<keyword evidence="2 4" id="KW-0195">Cyclin</keyword>
<keyword evidence="3" id="KW-0131">Cell cycle</keyword>
<evidence type="ECO:0000256" key="3">
    <source>
        <dbReference type="ARBA" id="ARBA00023306"/>
    </source>
</evidence>
<evidence type="ECO:0000256" key="5">
    <source>
        <dbReference type="SAM" id="MobiDB-lite"/>
    </source>
</evidence>
<evidence type="ECO:0000259" key="7">
    <source>
        <dbReference type="SMART" id="SM01332"/>
    </source>
</evidence>
<dbReference type="PANTHER" id="PTHR10177">
    <property type="entry name" value="CYCLINS"/>
    <property type="match status" value="1"/>
</dbReference>
<protein>
    <submittedName>
        <fullName evidence="8">Cyclin-O</fullName>
    </submittedName>
</protein>
<evidence type="ECO:0000259" key="6">
    <source>
        <dbReference type="SMART" id="SM00385"/>
    </source>
</evidence>
<evidence type="ECO:0000313" key="8">
    <source>
        <dbReference type="EMBL" id="CAH2296327.1"/>
    </source>
</evidence>
<keyword evidence="9" id="KW-1185">Reference proteome</keyword>
<feature type="region of interest" description="Disordered" evidence="5">
    <location>
        <begin position="1"/>
        <end position="44"/>
    </location>
</feature>
<feature type="domain" description="Cyclin C-terminal" evidence="7">
    <location>
        <begin position="239"/>
        <end position="366"/>
    </location>
</feature>
<dbReference type="AlphaFoldDB" id="A0AAD1SFQ4"/>
<dbReference type="SMART" id="SM00385">
    <property type="entry name" value="CYCLIN"/>
    <property type="match status" value="2"/>
</dbReference>
<gene>
    <name evidence="8" type="ORF">PECUL_23A059539</name>
</gene>
<dbReference type="InterPro" id="IPR048258">
    <property type="entry name" value="Cyclins_cyclin-box"/>
</dbReference>
<evidence type="ECO:0000256" key="1">
    <source>
        <dbReference type="ARBA" id="ARBA00022618"/>
    </source>
</evidence>
<dbReference type="InterPro" id="IPR013763">
    <property type="entry name" value="Cyclin-like_dom"/>
</dbReference>
<evidence type="ECO:0000256" key="4">
    <source>
        <dbReference type="RuleBase" id="RU000383"/>
    </source>
</evidence>
<reference evidence="8" key="1">
    <citation type="submission" date="2022-03" db="EMBL/GenBank/DDBJ databases">
        <authorList>
            <person name="Alioto T."/>
            <person name="Alioto T."/>
            <person name="Gomez Garrido J."/>
        </authorList>
    </citation>
    <scope>NUCLEOTIDE SEQUENCE</scope>
</reference>
<dbReference type="SMART" id="SM01332">
    <property type="entry name" value="Cyclin_C"/>
    <property type="match status" value="1"/>
</dbReference>